<keyword evidence="6 15" id="KW-0436">Ligase</keyword>
<feature type="domain" description="Methionyl/Valyl/Leucyl/Isoleucyl-tRNA synthetase anticodon-binding" evidence="17">
    <location>
        <begin position="685"/>
        <end position="826"/>
    </location>
</feature>
<feature type="short sequence motif" description="'HIGH' region" evidence="15">
    <location>
        <begin position="41"/>
        <end position="51"/>
    </location>
</feature>
<dbReference type="HAMAP" id="MF_02003">
    <property type="entry name" value="Ile_tRNA_synth_type2"/>
    <property type="match status" value="1"/>
</dbReference>
<comment type="similarity">
    <text evidence="3 15">Belongs to the class-I aminoacyl-tRNA synthetase family. IleS type 2 subfamily.</text>
</comment>
<feature type="binding site" evidence="15">
    <location>
        <position position="601"/>
    </location>
    <ligand>
        <name>ATP</name>
        <dbReference type="ChEBI" id="CHEBI:30616"/>
    </ligand>
</feature>
<dbReference type="AlphaFoldDB" id="A0A1F6PC74"/>
<evidence type="ECO:0000259" key="17">
    <source>
        <dbReference type="Pfam" id="PF08264"/>
    </source>
</evidence>
<evidence type="ECO:0000256" key="9">
    <source>
        <dbReference type="ARBA" id="ARBA00022833"/>
    </source>
</evidence>
<proteinExistence type="inferred from homology"/>
<dbReference type="GO" id="GO:0004822">
    <property type="term" value="F:isoleucine-tRNA ligase activity"/>
    <property type="evidence" value="ECO:0007669"/>
    <property type="project" value="UniProtKB-UniRule"/>
</dbReference>
<comment type="subunit">
    <text evidence="4 15">Monomer.</text>
</comment>
<name>A0A1F6PC74_9BACT</name>
<comment type="caution">
    <text evidence="18">The sequence shown here is derived from an EMBL/GenBank/DDBJ whole genome shotgun (WGS) entry which is preliminary data.</text>
</comment>
<keyword evidence="10 15" id="KW-0067">ATP-binding</keyword>
<evidence type="ECO:0000256" key="3">
    <source>
        <dbReference type="ARBA" id="ARBA00007078"/>
    </source>
</evidence>
<dbReference type="FunFam" id="3.40.50.620:FF:000063">
    <property type="entry name" value="Isoleucine--tRNA ligase"/>
    <property type="match status" value="1"/>
</dbReference>
<evidence type="ECO:0000256" key="10">
    <source>
        <dbReference type="ARBA" id="ARBA00022840"/>
    </source>
</evidence>
<dbReference type="CDD" id="cd00818">
    <property type="entry name" value="IleRS_core"/>
    <property type="match status" value="1"/>
</dbReference>
<protein>
    <recommendedName>
        <fullName evidence="15">Isoleucine--tRNA ligase</fullName>
        <ecNumber evidence="15">6.1.1.5</ecNumber>
    </recommendedName>
    <alternativeName>
        <fullName evidence="15">Isoleucyl-tRNA synthetase</fullName>
        <shortName evidence="15">IleRS</shortName>
    </alternativeName>
</protein>
<evidence type="ECO:0000256" key="5">
    <source>
        <dbReference type="ARBA" id="ARBA00022490"/>
    </source>
</evidence>
<dbReference type="InterPro" id="IPR009008">
    <property type="entry name" value="Val/Leu/Ile-tRNA-synth_edit"/>
</dbReference>
<dbReference type="InterPro" id="IPR013155">
    <property type="entry name" value="M/V/L/I-tRNA-synth_anticd-bd"/>
</dbReference>
<organism evidence="18 19">
    <name type="scientific">Candidatus Magasanikbacteria bacterium RIFOXYD2_FULL_41_14</name>
    <dbReference type="NCBI Taxonomy" id="1798709"/>
    <lineage>
        <taxon>Bacteria</taxon>
        <taxon>Candidatus Magasanikiibacteriota</taxon>
    </lineage>
</organism>
<dbReference type="Gene3D" id="1.10.730.10">
    <property type="entry name" value="Isoleucyl-tRNA Synthetase, Domain 1"/>
    <property type="match status" value="1"/>
</dbReference>
<evidence type="ECO:0000256" key="4">
    <source>
        <dbReference type="ARBA" id="ARBA00011245"/>
    </source>
</evidence>
<dbReference type="SUPFAM" id="SSF47323">
    <property type="entry name" value="Anticodon-binding domain of a subclass of class I aminoacyl-tRNA synthetases"/>
    <property type="match status" value="1"/>
</dbReference>
<feature type="short sequence motif" description="'KMSKS' region" evidence="15">
    <location>
        <begin position="598"/>
        <end position="602"/>
    </location>
</feature>
<evidence type="ECO:0000256" key="11">
    <source>
        <dbReference type="ARBA" id="ARBA00022917"/>
    </source>
</evidence>
<dbReference type="InterPro" id="IPR033709">
    <property type="entry name" value="Anticodon_Ile_ABEc"/>
</dbReference>
<gene>
    <name evidence="15" type="primary">ileS</name>
    <name evidence="18" type="ORF">A2538_02700</name>
</gene>
<dbReference type="Pfam" id="PF19302">
    <property type="entry name" value="DUF5915"/>
    <property type="match status" value="1"/>
</dbReference>
<dbReference type="PANTHER" id="PTHR42780:SF1">
    <property type="entry name" value="ISOLEUCINE--TRNA LIGASE, CYTOPLASMIC"/>
    <property type="match status" value="1"/>
</dbReference>
<keyword evidence="11 15" id="KW-0648">Protein biosynthesis</keyword>
<dbReference type="EC" id="6.1.1.5" evidence="15"/>
<dbReference type="Proteomes" id="UP000178254">
    <property type="component" value="Unassembled WGS sequence"/>
</dbReference>
<dbReference type="GO" id="GO:0005737">
    <property type="term" value="C:cytoplasm"/>
    <property type="evidence" value="ECO:0007669"/>
    <property type="project" value="UniProtKB-SubCell"/>
</dbReference>
<dbReference type="InterPro" id="IPR001412">
    <property type="entry name" value="aa-tRNA-synth_I_CS"/>
</dbReference>
<dbReference type="InterPro" id="IPR002300">
    <property type="entry name" value="aa-tRNA-synth_Ia"/>
</dbReference>
<dbReference type="GO" id="GO:0005524">
    <property type="term" value="F:ATP binding"/>
    <property type="evidence" value="ECO:0007669"/>
    <property type="project" value="UniProtKB-UniRule"/>
</dbReference>
<evidence type="ECO:0000256" key="2">
    <source>
        <dbReference type="ARBA" id="ARBA00004496"/>
    </source>
</evidence>
<evidence type="ECO:0000256" key="1">
    <source>
        <dbReference type="ARBA" id="ARBA00001947"/>
    </source>
</evidence>
<evidence type="ECO:0000256" key="8">
    <source>
        <dbReference type="ARBA" id="ARBA00022741"/>
    </source>
</evidence>
<evidence type="ECO:0000256" key="12">
    <source>
        <dbReference type="ARBA" id="ARBA00023146"/>
    </source>
</evidence>
<dbReference type="SUPFAM" id="SSF52374">
    <property type="entry name" value="Nucleotidylyl transferase"/>
    <property type="match status" value="1"/>
</dbReference>
<dbReference type="SUPFAM" id="SSF50677">
    <property type="entry name" value="ValRS/IleRS/LeuRS editing domain"/>
    <property type="match status" value="1"/>
</dbReference>
<dbReference type="GO" id="GO:0006428">
    <property type="term" value="P:isoleucyl-tRNA aminoacylation"/>
    <property type="evidence" value="ECO:0007669"/>
    <property type="project" value="UniProtKB-UniRule"/>
</dbReference>
<evidence type="ECO:0000256" key="6">
    <source>
        <dbReference type="ARBA" id="ARBA00022598"/>
    </source>
</evidence>
<evidence type="ECO:0000313" key="18">
    <source>
        <dbReference type="EMBL" id="OGH93766.1"/>
    </source>
</evidence>
<dbReference type="EMBL" id="MFRE01000022">
    <property type="protein sequence ID" value="OGH93766.1"/>
    <property type="molecule type" value="Genomic_DNA"/>
</dbReference>
<evidence type="ECO:0000256" key="7">
    <source>
        <dbReference type="ARBA" id="ARBA00022723"/>
    </source>
</evidence>
<dbReference type="PROSITE" id="PS00178">
    <property type="entry name" value="AA_TRNA_LIGASE_I"/>
    <property type="match status" value="1"/>
</dbReference>
<comment type="subcellular location">
    <subcellularLocation>
        <location evidence="2 15">Cytoplasm</location>
    </subcellularLocation>
</comment>
<dbReference type="PRINTS" id="PR00984">
    <property type="entry name" value="TRNASYNTHILE"/>
</dbReference>
<keyword evidence="8 15" id="KW-0547">Nucleotide-binding</keyword>
<dbReference type="NCBIfam" id="TIGR00392">
    <property type="entry name" value="ileS"/>
    <property type="match status" value="1"/>
</dbReference>
<sequence>MYNADQNELEILKYWQDHQCFEKSVEQRPEDKPYVFYDGPPFATGLPHYGHILSSVIKDVVPRYWTMKGYRVRRRWGWDCHGLPIENIIEKELKISGKKDIENKLGVDKFNDACRSKVLTYTKEWKKMVDREGRWIEFDNAYKTMDPTYMESVWWALKTMWDKNLIYKGRKMLMFCPRCETPVSKAEIAMDNSYKDITELSLTVRFKLLDEPDTFLLAWTTTPWTLPAHMFIAVGPKIEYVKVKYNNEFYIVGKKLLGNVFKGKDYEVVQDLSAKDLVGKEYEALFPFYANIKNGLKVWEYENVSDEEGTGLVHMAAFGDQEELEFMNKNEIETIVHLSTKGEFVEGTGFLTGKNMKSQDREIRKYLEENDKLFSAVNYTHSYPFCWRCDTQLFYNPTVAWFINIQKVKSRLSELNEKINWFPDHLKHGRFLNILETAPDWNISRNRYWATPLPFWQCENEKCGEYVCVGSVSKLKEMAVNFSEVYQTDKVADLDLHKDKMDKIKLKCAKCESQMTRIPEVIDCWVEAASMPFAEFHYPFENREVFEKRFPGQFIAEYIAQTRAWFYYMHAMSVLLFDNISFENVVCTGTILNDKGEKLSKSKMNYTDPWVIIEQYGVDALRYYLLTSVVLQAENLFFNDREVKEIYNKVVNMLWNVVEFYKMYAVEPDVSDEKARKQVSDNILDKWILTKVSVLVKEVTENMDNYDTVKAGRPLKEFIDELSTWYVRRSRDRFKGEDMADKINASNTLRHVLVLLSKLMAPFTPFIAEKIYLELTGGRYKESVHLEDWPEIRKSDEEVLANMTTVRKVVELGLSLRAEAGVKVRQVLGRAALEENKLSLEYLEIVKDELNVKEVVAEINQKGVWVSKEEGGLKVSLDMELTPELKREGLVREVVRAINQLRKESGLTVSDQVNLVYETTDEDLSSVLVQYGDTVKTAVLAASLEPGVGQTDLLVDGRALRVSLTKI</sequence>
<feature type="domain" description="Aminoacyl-tRNA synthetase class Ia" evidence="16">
    <location>
        <begin position="11"/>
        <end position="636"/>
    </location>
</feature>
<keyword evidence="7 15" id="KW-0479">Metal-binding</keyword>
<dbReference type="InterPro" id="IPR009080">
    <property type="entry name" value="tRNAsynth_Ia_anticodon-bd"/>
</dbReference>
<accession>A0A1F6PC74</accession>
<dbReference type="PANTHER" id="PTHR42780">
    <property type="entry name" value="SOLEUCYL-TRNA SYNTHETASE"/>
    <property type="match status" value="1"/>
</dbReference>
<reference evidence="18 19" key="1">
    <citation type="journal article" date="2016" name="Nat. Commun.">
        <title>Thousands of microbial genomes shed light on interconnected biogeochemical processes in an aquifer system.</title>
        <authorList>
            <person name="Anantharaman K."/>
            <person name="Brown C.T."/>
            <person name="Hug L.A."/>
            <person name="Sharon I."/>
            <person name="Castelle C.J."/>
            <person name="Probst A.J."/>
            <person name="Thomas B.C."/>
            <person name="Singh A."/>
            <person name="Wilkins M.J."/>
            <person name="Karaoz U."/>
            <person name="Brodie E.L."/>
            <person name="Williams K.H."/>
            <person name="Hubbard S.S."/>
            <person name="Banfield J.F."/>
        </authorList>
    </citation>
    <scope>NUCLEOTIDE SEQUENCE [LARGE SCALE GENOMIC DNA]</scope>
</reference>
<evidence type="ECO:0000256" key="13">
    <source>
        <dbReference type="ARBA" id="ARBA00025217"/>
    </source>
</evidence>
<comment type="catalytic activity">
    <reaction evidence="14 15">
        <text>tRNA(Ile) + L-isoleucine + ATP = L-isoleucyl-tRNA(Ile) + AMP + diphosphate</text>
        <dbReference type="Rhea" id="RHEA:11060"/>
        <dbReference type="Rhea" id="RHEA-COMP:9666"/>
        <dbReference type="Rhea" id="RHEA-COMP:9695"/>
        <dbReference type="ChEBI" id="CHEBI:30616"/>
        <dbReference type="ChEBI" id="CHEBI:33019"/>
        <dbReference type="ChEBI" id="CHEBI:58045"/>
        <dbReference type="ChEBI" id="CHEBI:78442"/>
        <dbReference type="ChEBI" id="CHEBI:78528"/>
        <dbReference type="ChEBI" id="CHEBI:456215"/>
        <dbReference type="EC" id="6.1.1.5"/>
    </reaction>
</comment>
<dbReference type="InterPro" id="IPR014729">
    <property type="entry name" value="Rossmann-like_a/b/a_fold"/>
</dbReference>
<comment type="function">
    <text evidence="13 15">Catalyzes the attachment of isoleucine to tRNA(Ile). As IleRS can inadvertently accommodate and process structurally similar amino acids such as valine, to avoid such errors it has two additional distinct tRNA(Ile)-dependent editing activities. One activity is designated as 'pretransfer' editing and involves the hydrolysis of activated Val-AMP. The other activity is designated 'posttransfer' editing and involves deacylation of mischarged Val-tRNA(Ile).</text>
</comment>
<dbReference type="GO" id="GO:0008270">
    <property type="term" value="F:zinc ion binding"/>
    <property type="evidence" value="ECO:0007669"/>
    <property type="project" value="UniProtKB-UniRule"/>
</dbReference>
<comment type="domain">
    <text evidence="15">IleRS has two distinct active sites: one for aminoacylation and one for editing. The misactivated valine is translocated from the active site to the editing site, which sterically excludes the correctly activated isoleucine. The single editing site contains two valyl binding pockets, one specific for each substrate (Val-AMP or Val-tRNA(Ile)).</text>
</comment>
<dbReference type="Gene3D" id="3.40.50.620">
    <property type="entry name" value="HUPs"/>
    <property type="match status" value="2"/>
</dbReference>
<evidence type="ECO:0000256" key="14">
    <source>
        <dbReference type="ARBA" id="ARBA00048359"/>
    </source>
</evidence>
<keyword evidence="12 15" id="KW-0030">Aminoacyl-tRNA synthetase</keyword>
<keyword evidence="5 15" id="KW-0963">Cytoplasm</keyword>
<dbReference type="GO" id="GO:0000049">
    <property type="term" value="F:tRNA binding"/>
    <property type="evidence" value="ECO:0007669"/>
    <property type="project" value="InterPro"/>
</dbReference>
<dbReference type="Pfam" id="PF00133">
    <property type="entry name" value="tRNA-synt_1"/>
    <property type="match status" value="1"/>
</dbReference>
<dbReference type="STRING" id="1798709.A2538_02700"/>
<evidence type="ECO:0000313" key="19">
    <source>
        <dbReference type="Proteomes" id="UP000178254"/>
    </source>
</evidence>
<dbReference type="Pfam" id="PF08264">
    <property type="entry name" value="Anticodon_1"/>
    <property type="match status" value="1"/>
</dbReference>
<evidence type="ECO:0000259" key="16">
    <source>
        <dbReference type="Pfam" id="PF00133"/>
    </source>
</evidence>
<comment type="cofactor">
    <cofactor evidence="1 15">
        <name>Zn(2+)</name>
        <dbReference type="ChEBI" id="CHEBI:29105"/>
    </cofactor>
</comment>
<dbReference type="InterPro" id="IPR023586">
    <property type="entry name" value="Ile-tRNA-ligase_type2"/>
</dbReference>
<evidence type="ECO:0000256" key="15">
    <source>
        <dbReference type="HAMAP-Rule" id="MF_02003"/>
    </source>
</evidence>
<dbReference type="CDD" id="cd07961">
    <property type="entry name" value="Anticodon_Ia_Ile_ABEc"/>
    <property type="match status" value="1"/>
</dbReference>
<dbReference type="InterPro" id="IPR002301">
    <property type="entry name" value="Ile-tRNA-ligase"/>
</dbReference>
<dbReference type="GO" id="GO:0002161">
    <property type="term" value="F:aminoacyl-tRNA deacylase activity"/>
    <property type="evidence" value="ECO:0007669"/>
    <property type="project" value="InterPro"/>
</dbReference>
<keyword evidence="9 15" id="KW-0862">Zinc</keyword>